<dbReference type="SUPFAM" id="SSF51126">
    <property type="entry name" value="Pectin lyase-like"/>
    <property type="match status" value="1"/>
</dbReference>
<name>A0ABX9W7U1_9ACTN</name>
<feature type="non-terminal residue" evidence="2">
    <location>
        <position position="149"/>
    </location>
</feature>
<sequence>DLTLKDLTVKDGNAAEFKYGGPPVPAAAPQDGTDAQAAPLLPPGPDGKEGDADGGALLVEHGGSAHLKKVELTRNNAEGNGGAIANFGRVDVENSKVENNHARKNGGGIFNVGVLRVTESHVADNTAGENGGGIANGRGKGKGPRVLID</sequence>
<feature type="compositionally biased region" description="Gly residues" evidence="1">
    <location>
        <begin position="129"/>
        <end position="138"/>
    </location>
</feature>
<organism evidence="2 3">
    <name type="scientific">Micromonospora solifontis</name>
    <dbReference type="NCBI Taxonomy" id="2487138"/>
    <lineage>
        <taxon>Bacteria</taxon>
        <taxon>Bacillati</taxon>
        <taxon>Actinomycetota</taxon>
        <taxon>Actinomycetes</taxon>
        <taxon>Micromonosporales</taxon>
        <taxon>Micromonosporaceae</taxon>
        <taxon>Micromonospora</taxon>
    </lineage>
</organism>
<feature type="non-terminal residue" evidence="2">
    <location>
        <position position="1"/>
    </location>
</feature>
<evidence type="ECO:0000256" key="1">
    <source>
        <dbReference type="SAM" id="MobiDB-lite"/>
    </source>
</evidence>
<protein>
    <recommendedName>
        <fullName evidence="4">Polymorphic outer membrane protein repeat-containing protein</fullName>
    </recommendedName>
</protein>
<feature type="region of interest" description="Disordered" evidence="1">
    <location>
        <begin position="14"/>
        <end position="55"/>
    </location>
</feature>
<evidence type="ECO:0000313" key="3">
    <source>
        <dbReference type="Proteomes" id="UP000280698"/>
    </source>
</evidence>
<reference evidence="2 3" key="1">
    <citation type="submission" date="2018-11" db="EMBL/GenBank/DDBJ databases">
        <title>Micromonospora sp. PPF5-17, a new actinomycetes isolated from a hot spring soil.</title>
        <authorList>
            <person name="Thawai C."/>
        </authorList>
    </citation>
    <scope>NUCLEOTIDE SEQUENCE [LARGE SCALE GENOMIC DNA]</scope>
    <source>
        <strain evidence="2 3">PPF5-17</strain>
    </source>
</reference>
<dbReference type="EMBL" id="RJLN01000213">
    <property type="protein sequence ID" value="RNL82365.1"/>
    <property type="molecule type" value="Genomic_DNA"/>
</dbReference>
<dbReference type="Proteomes" id="UP000280698">
    <property type="component" value="Unassembled WGS sequence"/>
</dbReference>
<evidence type="ECO:0008006" key="4">
    <source>
        <dbReference type="Google" id="ProtNLM"/>
    </source>
</evidence>
<accession>A0ABX9W7U1</accession>
<keyword evidence="3" id="KW-1185">Reference proteome</keyword>
<feature type="region of interest" description="Disordered" evidence="1">
    <location>
        <begin position="124"/>
        <end position="149"/>
    </location>
</feature>
<dbReference type="InterPro" id="IPR011050">
    <property type="entry name" value="Pectin_lyase_fold/virulence"/>
</dbReference>
<evidence type="ECO:0000313" key="2">
    <source>
        <dbReference type="EMBL" id="RNL82365.1"/>
    </source>
</evidence>
<comment type="caution">
    <text evidence="2">The sequence shown here is derived from an EMBL/GenBank/DDBJ whole genome shotgun (WGS) entry which is preliminary data.</text>
</comment>
<gene>
    <name evidence="2" type="ORF">EFE23_27915</name>
</gene>
<proteinExistence type="predicted"/>